<dbReference type="InterPro" id="IPR006963">
    <property type="entry name" value="Mopterin_OxRdtase_4Fe-4S_dom"/>
</dbReference>
<dbReference type="Gene3D" id="3.40.50.740">
    <property type="match status" value="1"/>
</dbReference>
<evidence type="ECO:0000256" key="7">
    <source>
        <dbReference type="ARBA" id="ARBA00023014"/>
    </source>
</evidence>
<keyword evidence="3" id="KW-0500">Molybdenum</keyword>
<dbReference type="InterPro" id="IPR006657">
    <property type="entry name" value="MoPterin_dinucl-bd_dom"/>
</dbReference>
<dbReference type="Gene3D" id="2.40.40.20">
    <property type="match status" value="1"/>
</dbReference>
<evidence type="ECO:0000256" key="4">
    <source>
        <dbReference type="ARBA" id="ARBA00022723"/>
    </source>
</evidence>
<dbReference type="InterPro" id="IPR041854">
    <property type="entry name" value="BFD-like_2Fe2S-bd_dom_sf"/>
</dbReference>
<dbReference type="PANTHER" id="PTHR43105">
    <property type="entry name" value="RESPIRATORY NITRATE REDUCTASE"/>
    <property type="match status" value="1"/>
</dbReference>
<evidence type="ECO:0000313" key="9">
    <source>
        <dbReference type="EMBL" id="WOT03862.1"/>
    </source>
</evidence>
<dbReference type="InterPro" id="IPR006656">
    <property type="entry name" value="Mopterin_OxRdtase"/>
</dbReference>
<dbReference type="Pfam" id="PF01568">
    <property type="entry name" value="Molydop_binding"/>
    <property type="match status" value="1"/>
</dbReference>
<sequence>MPNCKTTCAYCGVGCGVTVNNLNDKGLVNFSQRHALSVTGDPEHCANTGDLCGKGLALIDSLSMPNKLLYPRKKNIDADNGYHNISWPAAIADIASHLRNTIAQFGADSVAFYLSGQLLNEDYYVANKLAKGFVGTANVDTNSRLCMSSAVSAHMRAFGEDVVPGCYDDLQQADVVVLVGANTAWTHPVLFKKILNARKLRGTKIVVIDPRKTATAAQADLHLPLLPGTDLALFRGLLSSIATSGMNHEYIQNHTEGFEQALNHARYACASLASVAQQTGLTTNQIAEFYSLYQPQNKVVTASSQGVNQSTSGTNTANAIINCHLARGDVGQVGCGPLSLTGQPNAMGGREVGGLATQLACHLGFSAAELQLVGDFWQTEALPQSKGLTATEMFSAMAAGKIKAVWVMGTNPAVSMPDTPLVKKALERCDYVVVSDITADTDTAQYADVLLPAQGWSEKSGTVTNSERTISRQRRFIVPQGESKPDWWALCEVAKQLGFVEAFSFNSSAEIFKEYARLTQKVQQQFPEKQLSLAGLINLTAEQYDTLEPTQWPIAHSSLMGQKNIRLFSQGQFATHNGKACFIVTDCEQQLIEPENQPNKLRLNSGRSRDQWHTMTRTGHVASLAGSNYQPELILDAATLAKHDLKAGGLVAIYHETLLEPLIARAVVESSQLQDMAFLSMHWSAQFSKAGGVNKVVTAQVDPISKQPGFKNQWVGIKAQAVAEQGIEWGQTWVKAERLCWDVKQHISGGVCRHIAAVEGINAALMPQNNSASADKIVGRMMQWREQDKQLSCLITQGSLKSLLITCKNELQIDVNAVQAFINKPFNSKLISQLYQVIRAGNSKIVCACTGVTEAQIEQQMQADFAQGVTTASQMVEATQQQLNCSAVCGSCLNQVIDIADSVVLENQKSKQEVA</sequence>
<reference evidence="9 10" key="1">
    <citation type="submission" date="2023-10" db="EMBL/GenBank/DDBJ databases">
        <title>Complete genome sequence of Shewanella sp. DAU334.</title>
        <authorList>
            <person name="Lee Y.-S."/>
            <person name="Jeong H.-R."/>
            <person name="Hwang E.-J."/>
            <person name="Choi Y.-L."/>
            <person name="Kim G.-D."/>
        </authorList>
    </citation>
    <scope>NUCLEOTIDE SEQUENCE [LARGE SCALE GENOMIC DNA]</scope>
    <source>
        <strain evidence="9 10">DAU334</strain>
    </source>
</reference>
<keyword evidence="6" id="KW-0408">Iron</keyword>
<dbReference type="RefSeq" id="WP_310471484.1">
    <property type="nucleotide sequence ID" value="NZ_CP136522.1"/>
</dbReference>
<dbReference type="InterPro" id="IPR027467">
    <property type="entry name" value="MopterinOxRdtase_cofactor_BS"/>
</dbReference>
<dbReference type="InterPro" id="IPR050123">
    <property type="entry name" value="Prok_molybdopt-oxidoreductase"/>
</dbReference>
<dbReference type="Gene3D" id="2.20.25.90">
    <property type="entry name" value="ADC-like domains"/>
    <property type="match status" value="1"/>
</dbReference>
<dbReference type="CDD" id="cd02754">
    <property type="entry name" value="MopB_Nitrate-R-NapA-like"/>
    <property type="match status" value="1"/>
</dbReference>
<dbReference type="SUPFAM" id="SSF50692">
    <property type="entry name" value="ADC-like"/>
    <property type="match status" value="1"/>
</dbReference>
<dbReference type="SUPFAM" id="SSF53706">
    <property type="entry name" value="Formate dehydrogenase/DMSO reductase, domains 1-3"/>
    <property type="match status" value="1"/>
</dbReference>
<dbReference type="Pfam" id="PF00384">
    <property type="entry name" value="Molybdopterin"/>
    <property type="match status" value="1"/>
</dbReference>
<organism evidence="9 10">
    <name type="scientific">Shewanella youngdeokensis</name>
    <dbReference type="NCBI Taxonomy" id="2999068"/>
    <lineage>
        <taxon>Bacteria</taxon>
        <taxon>Pseudomonadati</taxon>
        <taxon>Pseudomonadota</taxon>
        <taxon>Gammaproteobacteria</taxon>
        <taxon>Alteromonadales</taxon>
        <taxon>Shewanellaceae</taxon>
        <taxon>Shewanella</taxon>
    </lineage>
</organism>
<dbReference type="PROSITE" id="PS51669">
    <property type="entry name" value="4FE4S_MOW_BIS_MGD"/>
    <property type="match status" value="1"/>
</dbReference>
<protein>
    <submittedName>
        <fullName evidence="9">Molybdopterin-dependent oxidoreductase</fullName>
    </submittedName>
</protein>
<evidence type="ECO:0000256" key="2">
    <source>
        <dbReference type="ARBA" id="ARBA00022485"/>
    </source>
</evidence>
<keyword evidence="10" id="KW-1185">Reference proteome</keyword>
<dbReference type="Gene3D" id="1.10.10.1100">
    <property type="entry name" value="BFD-like [2Fe-2S]-binding domain"/>
    <property type="match status" value="1"/>
</dbReference>
<evidence type="ECO:0000256" key="6">
    <source>
        <dbReference type="ARBA" id="ARBA00023004"/>
    </source>
</evidence>
<evidence type="ECO:0000256" key="5">
    <source>
        <dbReference type="ARBA" id="ARBA00023002"/>
    </source>
</evidence>
<keyword evidence="2" id="KW-0004">4Fe-4S</keyword>
<dbReference type="SMART" id="SM00926">
    <property type="entry name" value="Molybdop_Fe4S4"/>
    <property type="match status" value="1"/>
</dbReference>
<dbReference type="InterPro" id="IPR009010">
    <property type="entry name" value="Asp_de-COase-like_dom_sf"/>
</dbReference>
<evidence type="ECO:0000313" key="10">
    <source>
        <dbReference type="Proteomes" id="UP001529491"/>
    </source>
</evidence>
<proteinExistence type="predicted"/>
<evidence type="ECO:0000259" key="8">
    <source>
        <dbReference type="PROSITE" id="PS51669"/>
    </source>
</evidence>
<dbReference type="Proteomes" id="UP001529491">
    <property type="component" value="Chromosome"/>
</dbReference>
<comment type="cofactor">
    <cofactor evidence="1">
        <name>Mo-bis(molybdopterin guanine dinucleotide)</name>
        <dbReference type="ChEBI" id="CHEBI:60539"/>
    </cofactor>
</comment>
<gene>
    <name evidence="9" type="ORF">RGE70_10945</name>
</gene>
<feature type="domain" description="4Fe-4S Mo/W bis-MGD-type" evidence="8">
    <location>
        <begin position="1"/>
        <end position="66"/>
    </location>
</feature>
<evidence type="ECO:0000256" key="1">
    <source>
        <dbReference type="ARBA" id="ARBA00001942"/>
    </source>
</evidence>
<dbReference type="PROSITE" id="PS00551">
    <property type="entry name" value="MOLYBDOPTERIN_PROK_1"/>
    <property type="match status" value="1"/>
</dbReference>
<keyword evidence="7" id="KW-0411">Iron-sulfur</keyword>
<accession>A0ABZ0JU79</accession>
<keyword evidence="5" id="KW-0560">Oxidoreductase</keyword>
<dbReference type="EMBL" id="CP136522">
    <property type="protein sequence ID" value="WOT03862.1"/>
    <property type="molecule type" value="Genomic_DNA"/>
</dbReference>
<evidence type="ECO:0000256" key="3">
    <source>
        <dbReference type="ARBA" id="ARBA00022505"/>
    </source>
</evidence>
<dbReference type="PANTHER" id="PTHR43105:SF9">
    <property type="entry name" value="NADPH-FE(3+) OXIDOREDUCTASE SUBUNIT ALPHA"/>
    <property type="match status" value="1"/>
</dbReference>
<dbReference type="Pfam" id="PF04879">
    <property type="entry name" value="Molybdop_Fe4S4"/>
    <property type="match status" value="1"/>
</dbReference>
<keyword evidence="4" id="KW-0479">Metal-binding</keyword>
<dbReference type="Gene3D" id="3.40.228.10">
    <property type="entry name" value="Dimethylsulfoxide Reductase, domain 2"/>
    <property type="match status" value="1"/>
</dbReference>
<name>A0ABZ0JU79_9GAMM</name>